<keyword evidence="1" id="KW-0472">Membrane</keyword>
<evidence type="ECO:0000313" key="3">
    <source>
        <dbReference type="Proteomes" id="UP000324800"/>
    </source>
</evidence>
<dbReference type="Proteomes" id="UP000324800">
    <property type="component" value="Unassembled WGS sequence"/>
</dbReference>
<reference evidence="2 3" key="1">
    <citation type="submission" date="2019-03" db="EMBL/GenBank/DDBJ databases">
        <title>Single cell metagenomics reveals metabolic interactions within the superorganism composed of flagellate Streblomastix strix and complex community of Bacteroidetes bacteria on its surface.</title>
        <authorList>
            <person name="Treitli S.C."/>
            <person name="Kolisko M."/>
            <person name="Husnik F."/>
            <person name="Keeling P."/>
            <person name="Hampl V."/>
        </authorList>
    </citation>
    <scope>NUCLEOTIDE SEQUENCE [LARGE SCALE GENOMIC DNA]</scope>
    <source>
        <strain evidence="2">ST1C</strain>
    </source>
</reference>
<name>A0A5J4VAT2_9EUKA</name>
<dbReference type="EMBL" id="SNRW01008389">
    <property type="protein sequence ID" value="KAA6379603.1"/>
    <property type="molecule type" value="Genomic_DNA"/>
</dbReference>
<organism evidence="2 3">
    <name type="scientific">Streblomastix strix</name>
    <dbReference type="NCBI Taxonomy" id="222440"/>
    <lineage>
        <taxon>Eukaryota</taxon>
        <taxon>Metamonada</taxon>
        <taxon>Preaxostyla</taxon>
        <taxon>Oxymonadida</taxon>
        <taxon>Streblomastigidae</taxon>
        <taxon>Streblomastix</taxon>
    </lineage>
</organism>
<keyword evidence="1" id="KW-1133">Transmembrane helix</keyword>
<feature type="transmembrane region" description="Helical" evidence="1">
    <location>
        <begin position="58"/>
        <end position="84"/>
    </location>
</feature>
<sequence length="113" mass="12858">MIANLQVSDITGRIIFNITSIVQLVLTILIGFLVNTLKTGTKVFQVGLMGEINKELRLFWVGFLIQVTVLMICHGIVTFTNFFTSTAKFQSYKFEIFYIANIIYQPSVLLFLI</sequence>
<evidence type="ECO:0000313" key="2">
    <source>
        <dbReference type="EMBL" id="KAA6379603.1"/>
    </source>
</evidence>
<protein>
    <submittedName>
        <fullName evidence="2">Uncharacterized protein</fullName>
    </submittedName>
</protein>
<feature type="transmembrane region" description="Helical" evidence="1">
    <location>
        <begin position="96"/>
        <end position="112"/>
    </location>
</feature>
<keyword evidence="1" id="KW-0812">Transmembrane</keyword>
<evidence type="ECO:0000256" key="1">
    <source>
        <dbReference type="SAM" id="Phobius"/>
    </source>
</evidence>
<comment type="caution">
    <text evidence="2">The sequence shown here is derived from an EMBL/GenBank/DDBJ whole genome shotgun (WGS) entry which is preliminary data.</text>
</comment>
<dbReference type="AlphaFoldDB" id="A0A5J4VAT2"/>
<proteinExistence type="predicted"/>
<gene>
    <name evidence="2" type="ORF">EZS28_024871</name>
</gene>
<accession>A0A5J4VAT2</accession>
<feature type="transmembrane region" description="Helical" evidence="1">
    <location>
        <begin position="14"/>
        <end position="37"/>
    </location>
</feature>